<reference evidence="1 2" key="1">
    <citation type="journal article" date="2023" name="Plants (Basel)">
        <title>Bridging the Gap: Combining Genomics and Transcriptomics Approaches to Understand Stylosanthes scabra, an Orphan Legume from the Brazilian Caatinga.</title>
        <authorList>
            <person name="Ferreira-Neto J.R.C."/>
            <person name="da Silva M.D."/>
            <person name="Binneck E."/>
            <person name="de Melo N.F."/>
            <person name="da Silva R.H."/>
            <person name="de Melo A.L.T.M."/>
            <person name="Pandolfi V."/>
            <person name="Bustamante F.O."/>
            <person name="Brasileiro-Vidal A.C."/>
            <person name="Benko-Iseppon A.M."/>
        </authorList>
    </citation>
    <scope>NUCLEOTIDE SEQUENCE [LARGE SCALE GENOMIC DNA]</scope>
    <source>
        <tissue evidence="1">Leaves</tissue>
    </source>
</reference>
<protein>
    <submittedName>
        <fullName evidence="1">Uncharacterized protein</fullName>
    </submittedName>
</protein>
<comment type="caution">
    <text evidence="1">The sequence shown here is derived from an EMBL/GenBank/DDBJ whole genome shotgun (WGS) entry which is preliminary data.</text>
</comment>
<gene>
    <name evidence="1" type="ORF">PIB30_057037</name>
</gene>
<dbReference type="Proteomes" id="UP001341840">
    <property type="component" value="Unassembled WGS sequence"/>
</dbReference>
<sequence length="86" mass="9697">MEVAKEGARNEKIIKEGLEASFSPYAYVTLCDVGSPCLALEMSRLAMLATWAKRDLVVRHFHHGRCSKTYAKATWQRKHCNGELAD</sequence>
<proteinExistence type="predicted"/>
<organism evidence="1 2">
    <name type="scientific">Stylosanthes scabra</name>
    <dbReference type="NCBI Taxonomy" id="79078"/>
    <lineage>
        <taxon>Eukaryota</taxon>
        <taxon>Viridiplantae</taxon>
        <taxon>Streptophyta</taxon>
        <taxon>Embryophyta</taxon>
        <taxon>Tracheophyta</taxon>
        <taxon>Spermatophyta</taxon>
        <taxon>Magnoliopsida</taxon>
        <taxon>eudicotyledons</taxon>
        <taxon>Gunneridae</taxon>
        <taxon>Pentapetalae</taxon>
        <taxon>rosids</taxon>
        <taxon>fabids</taxon>
        <taxon>Fabales</taxon>
        <taxon>Fabaceae</taxon>
        <taxon>Papilionoideae</taxon>
        <taxon>50 kb inversion clade</taxon>
        <taxon>dalbergioids sensu lato</taxon>
        <taxon>Dalbergieae</taxon>
        <taxon>Pterocarpus clade</taxon>
        <taxon>Stylosanthes</taxon>
    </lineage>
</organism>
<dbReference type="EMBL" id="JASCZI010091083">
    <property type="protein sequence ID" value="MED6148858.1"/>
    <property type="molecule type" value="Genomic_DNA"/>
</dbReference>
<keyword evidence="2" id="KW-1185">Reference proteome</keyword>
<accession>A0ABU6TLQ3</accession>
<name>A0ABU6TLQ3_9FABA</name>
<evidence type="ECO:0000313" key="2">
    <source>
        <dbReference type="Proteomes" id="UP001341840"/>
    </source>
</evidence>
<evidence type="ECO:0000313" key="1">
    <source>
        <dbReference type="EMBL" id="MED6148858.1"/>
    </source>
</evidence>